<feature type="region of interest" description="Disordered" evidence="1">
    <location>
        <begin position="147"/>
        <end position="168"/>
    </location>
</feature>
<protein>
    <recommendedName>
        <fullName evidence="4">Lipoprotein</fullName>
    </recommendedName>
</protein>
<dbReference type="KEGG" id="pbor:BSF38_05318"/>
<dbReference type="EMBL" id="CP019082">
    <property type="protein sequence ID" value="APW63742.1"/>
    <property type="molecule type" value="Genomic_DNA"/>
</dbReference>
<gene>
    <name evidence="2" type="ORF">BSF38_05318</name>
</gene>
<dbReference type="AlphaFoldDB" id="A0A1U7CXR4"/>
<evidence type="ECO:0000313" key="3">
    <source>
        <dbReference type="Proteomes" id="UP000186309"/>
    </source>
</evidence>
<dbReference type="RefSeq" id="WP_145952337.1">
    <property type="nucleotide sequence ID" value="NZ_CP019082.1"/>
</dbReference>
<organism evidence="2 3">
    <name type="scientific">Paludisphaera borealis</name>
    <dbReference type="NCBI Taxonomy" id="1387353"/>
    <lineage>
        <taxon>Bacteria</taxon>
        <taxon>Pseudomonadati</taxon>
        <taxon>Planctomycetota</taxon>
        <taxon>Planctomycetia</taxon>
        <taxon>Isosphaerales</taxon>
        <taxon>Isosphaeraceae</taxon>
        <taxon>Paludisphaera</taxon>
    </lineage>
</organism>
<dbReference type="PROSITE" id="PS51257">
    <property type="entry name" value="PROKAR_LIPOPROTEIN"/>
    <property type="match status" value="1"/>
</dbReference>
<dbReference type="OrthoDB" id="296418at2"/>
<accession>A0A1U7CXR4</accession>
<reference evidence="3" key="1">
    <citation type="submission" date="2016-12" db="EMBL/GenBank/DDBJ databases">
        <title>Comparative genomics of four Isosphaeraceae planctomycetes: a common pool of plasmids and glycoside hydrolase genes.</title>
        <authorList>
            <person name="Ivanova A."/>
        </authorList>
    </citation>
    <scope>NUCLEOTIDE SEQUENCE [LARGE SCALE GENOMIC DNA]</scope>
    <source>
        <strain evidence="3">PX4</strain>
    </source>
</reference>
<evidence type="ECO:0008006" key="4">
    <source>
        <dbReference type="Google" id="ProtNLM"/>
    </source>
</evidence>
<name>A0A1U7CXR4_9BACT</name>
<dbReference type="Proteomes" id="UP000186309">
    <property type="component" value="Chromosome"/>
</dbReference>
<evidence type="ECO:0000256" key="1">
    <source>
        <dbReference type="SAM" id="MobiDB-lite"/>
    </source>
</evidence>
<evidence type="ECO:0000313" key="2">
    <source>
        <dbReference type="EMBL" id="APW63742.1"/>
    </source>
</evidence>
<keyword evidence="3" id="KW-1185">Reference proteome</keyword>
<sequence>MNRRLSSLPLARWLVGGLAVGLSLSCGPNPPPDPDRYLPDPKLAREALEKSLQAWRASPGIERTVTTIRPIMFVEQQQPAGQRLRTFEILGETAGYEGYRRLLAKLDLEDPDESTTVAYYVFGQGPIWVYRAEDFDMIMHMDKTMMPAPPPAPAAPGAGKPSIDDAQP</sequence>
<proteinExistence type="predicted"/>